<evidence type="ECO:0000313" key="6">
    <source>
        <dbReference type="EMBL" id="HIU48959.1"/>
    </source>
</evidence>
<comment type="caution">
    <text evidence="6">The sequence shown here is derived from an EMBL/GenBank/DDBJ whole genome shotgun (WGS) entry which is preliminary data.</text>
</comment>
<proteinExistence type="inferred from homology"/>
<evidence type="ECO:0000259" key="5">
    <source>
        <dbReference type="Pfam" id="PF04073"/>
    </source>
</evidence>
<dbReference type="PANTHER" id="PTHR30411:SF0">
    <property type="entry name" value="CYS-TRNA(PRO)_CYS-TRNA(CYS) DEACYLASE YBAK"/>
    <property type="match status" value="1"/>
</dbReference>
<keyword evidence="2 4" id="KW-0648">Protein biosynthesis</keyword>
<dbReference type="Proteomes" id="UP000824111">
    <property type="component" value="Unassembled WGS sequence"/>
</dbReference>
<sequence>MGKKKPIVTNAMRLLDAAKIAYRTVEYETDGVVGDHFGVTIAEKTGIPCGQSFKTLVARGDKTGVMAVCIPVDRELDLKKLAKASGNKKVELIHVKDLLGLTGYIRGGVSPIGMKKQYPTYIDGTCLEHDTIAVSAGVCGCTVLLKPADLIAFTKAEAADIAI</sequence>
<evidence type="ECO:0000313" key="7">
    <source>
        <dbReference type="Proteomes" id="UP000824111"/>
    </source>
</evidence>
<dbReference type="GO" id="GO:0006412">
    <property type="term" value="P:translation"/>
    <property type="evidence" value="ECO:0007669"/>
    <property type="project" value="UniProtKB-KW"/>
</dbReference>
<dbReference type="InterPro" id="IPR036754">
    <property type="entry name" value="YbaK/aa-tRNA-synt-asso_dom_sf"/>
</dbReference>
<reference evidence="6" key="2">
    <citation type="journal article" date="2021" name="PeerJ">
        <title>Extensive microbial diversity within the chicken gut microbiome revealed by metagenomics and culture.</title>
        <authorList>
            <person name="Gilroy R."/>
            <person name="Ravi A."/>
            <person name="Getino M."/>
            <person name="Pursley I."/>
            <person name="Horton D.L."/>
            <person name="Alikhan N.F."/>
            <person name="Baker D."/>
            <person name="Gharbi K."/>
            <person name="Hall N."/>
            <person name="Watson M."/>
            <person name="Adriaenssens E.M."/>
            <person name="Foster-Nyarko E."/>
            <person name="Jarju S."/>
            <person name="Secka A."/>
            <person name="Antonio M."/>
            <person name="Oren A."/>
            <person name="Chaudhuri R.R."/>
            <person name="La Ragione R."/>
            <person name="Hildebrand F."/>
            <person name="Pallen M.J."/>
        </authorList>
    </citation>
    <scope>NUCLEOTIDE SEQUENCE</scope>
    <source>
        <strain evidence="6">ChiSjej4B22-9803</strain>
    </source>
</reference>
<reference evidence="6" key="1">
    <citation type="submission" date="2020-10" db="EMBL/GenBank/DDBJ databases">
        <authorList>
            <person name="Gilroy R."/>
        </authorList>
    </citation>
    <scope>NUCLEOTIDE SEQUENCE</scope>
    <source>
        <strain evidence="6">ChiSjej4B22-9803</strain>
    </source>
</reference>
<organism evidence="6 7">
    <name type="scientific">Candidatus Avimonoglobus intestinipullorum</name>
    <dbReference type="NCBI Taxonomy" id="2840699"/>
    <lineage>
        <taxon>Bacteria</taxon>
        <taxon>Bacillati</taxon>
        <taxon>Bacillota</taxon>
        <taxon>Clostridia</taxon>
        <taxon>Eubacteriales</taxon>
        <taxon>Candidatus Avimonoglobus</taxon>
    </lineage>
</organism>
<accession>A0A9D1LVR5</accession>
<gene>
    <name evidence="6" type="primary">ybaK</name>
    <name evidence="6" type="ORF">IAB04_06310</name>
</gene>
<dbReference type="PIRSF" id="PIRSF006181">
    <property type="entry name" value="EbsC_YbaK"/>
    <property type="match status" value="1"/>
</dbReference>
<name>A0A9D1LVR5_9FIRM</name>
<protein>
    <recommendedName>
        <fullName evidence="4">Cys-tRNA(Pro)/Cys-tRNA(Cys) deacylase</fullName>
        <ecNumber evidence="4">4.2.-.-</ecNumber>
    </recommendedName>
</protein>
<dbReference type="InterPro" id="IPR004369">
    <property type="entry name" value="Prolyl-tRNA_editing_YbaK/EbsC"/>
</dbReference>
<evidence type="ECO:0000256" key="1">
    <source>
        <dbReference type="ARBA" id="ARBA00009798"/>
    </source>
</evidence>
<comment type="similarity">
    <text evidence="1 4">Belongs to the prolyl-tRNA editing family. YbaK/EbsC subfamily.</text>
</comment>
<dbReference type="CDD" id="cd00002">
    <property type="entry name" value="YbaK_deacylase"/>
    <property type="match status" value="1"/>
</dbReference>
<evidence type="ECO:0000256" key="3">
    <source>
        <dbReference type="ARBA" id="ARBA00023239"/>
    </source>
</evidence>
<evidence type="ECO:0000256" key="4">
    <source>
        <dbReference type="PIRNR" id="PIRNR006181"/>
    </source>
</evidence>
<dbReference type="EMBL" id="DVND01000162">
    <property type="protein sequence ID" value="HIU48959.1"/>
    <property type="molecule type" value="Genomic_DNA"/>
</dbReference>
<dbReference type="GO" id="GO:0002161">
    <property type="term" value="F:aminoacyl-tRNA deacylase activity"/>
    <property type="evidence" value="ECO:0007669"/>
    <property type="project" value="InterPro"/>
</dbReference>
<evidence type="ECO:0000256" key="2">
    <source>
        <dbReference type="ARBA" id="ARBA00022917"/>
    </source>
</evidence>
<dbReference type="NCBIfam" id="TIGR00011">
    <property type="entry name" value="YbaK_EbsC"/>
    <property type="match status" value="1"/>
</dbReference>
<dbReference type="Pfam" id="PF04073">
    <property type="entry name" value="tRNA_edit"/>
    <property type="match status" value="1"/>
</dbReference>
<feature type="domain" description="YbaK/aminoacyl-tRNA synthetase-associated" evidence="5">
    <location>
        <begin position="41"/>
        <end position="153"/>
    </location>
</feature>
<dbReference type="Gene3D" id="3.90.960.10">
    <property type="entry name" value="YbaK/aminoacyl-tRNA synthetase-associated domain"/>
    <property type="match status" value="1"/>
</dbReference>
<keyword evidence="3 4" id="KW-0456">Lyase</keyword>
<dbReference type="EC" id="4.2.-.-" evidence="4"/>
<dbReference type="PANTHER" id="PTHR30411">
    <property type="entry name" value="CYTOPLASMIC PROTEIN"/>
    <property type="match status" value="1"/>
</dbReference>
<dbReference type="AlphaFoldDB" id="A0A9D1LVR5"/>
<dbReference type="InterPro" id="IPR007214">
    <property type="entry name" value="YbaK/aa-tRNA-synth-assoc-dom"/>
</dbReference>
<dbReference type="GO" id="GO:0016829">
    <property type="term" value="F:lyase activity"/>
    <property type="evidence" value="ECO:0007669"/>
    <property type="project" value="UniProtKB-KW"/>
</dbReference>
<dbReference type="SUPFAM" id="SSF55826">
    <property type="entry name" value="YbaK/ProRS associated domain"/>
    <property type="match status" value="1"/>
</dbReference>